<protein>
    <submittedName>
        <fullName evidence="1">Uncharacterized protein</fullName>
    </submittedName>
</protein>
<keyword evidence="2" id="KW-1185">Reference proteome</keyword>
<proteinExistence type="predicted"/>
<evidence type="ECO:0000313" key="2">
    <source>
        <dbReference type="Proteomes" id="UP000799755"/>
    </source>
</evidence>
<accession>A0ACB6QIE7</accession>
<comment type="caution">
    <text evidence="1">The sequence shown here is derived from an EMBL/GenBank/DDBJ whole genome shotgun (WGS) entry which is preliminary data.</text>
</comment>
<evidence type="ECO:0000313" key="1">
    <source>
        <dbReference type="EMBL" id="KAF2466768.1"/>
    </source>
</evidence>
<gene>
    <name evidence="1" type="ORF">BDR25DRAFT_327832</name>
</gene>
<dbReference type="EMBL" id="MU003523">
    <property type="protein sequence ID" value="KAF2466768.1"/>
    <property type="molecule type" value="Genomic_DNA"/>
</dbReference>
<reference evidence="1" key="1">
    <citation type="journal article" date="2020" name="Stud. Mycol.">
        <title>101 Dothideomycetes genomes: a test case for predicting lifestyles and emergence of pathogens.</title>
        <authorList>
            <person name="Haridas S."/>
            <person name="Albert R."/>
            <person name="Binder M."/>
            <person name="Bloem J."/>
            <person name="Labutti K."/>
            <person name="Salamov A."/>
            <person name="Andreopoulos B."/>
            <person name="Baker S."/>
            <person name="Barry K."/>
            <person name="Bills G."/>
            <person name="Bluhm B."/>
            <person name="Cannon C."/>
            <person name="Castanera R."/>
            <person name="Culley D."/>
            <person name="Daum C."/>
            <person name="Ezra D."/>
            <person name="Gonzalez J."/>
            <person name="Henrissat B."/>
            <person name="Kuo A."/>
            <person name="Liang C."/>
            <person name="Lipzen A."/>
            <person name="Lutzoni F."/>
            <person name="Magnuson J."/>
            <person name="Mondo S."/>
            <person name="Nolan M."/>
            <person name="Ohm R."/>
            <person name="Pangilinan J."/>
            <person name="Park H.-J."/>
            <person name="Ramirez L."/>
            <person name="Alfaro M."/>
            <person name="Sun H."/>
            <person name="Tritt A."/>
            <person name="Yoshinaga Y."/>
            <person name="Zwiers L.-H."/>
            <person name="Turgeon B."/>
            <person name="Goodwin S."/>
            <person name="Spatafora J."/>
            <person name="Crous P."/>
            <person name="Grigoriev I."/>
        </authorList>
    </citation>
    <scope>NUCLEOTIDE SEQUENCE</scope>
    <source>
        <strain evidence="1">ATCC 200398</strain>
    </source>
</reference>
<sequence>MVSTKYVSALVAASIFSMASADDSASSVVSIPTPTASVALAAMTDIGCFSTAVPLEDHGSWTYQTSGNCQPICVGLKKPVMGLVDGTNCWCGDLIPPKKAQVDNSSCNTPCNGYDKATCGGPSKWWISLTGLTKNHIDYYDPASPSATASKGTPSPVVTIGSTVIIMASESPTGGSNKGSSGPNKAGIAAGVVVGVVVLAAIIAGVFFFLRQKRRHAVEEEYRRQAAVNSFVSGGKLHTSNSSMTDSRLDPEFMMRRASNGSIADNEDYSRRILKVTNPSN</sequence>
<organism evidence="1 2">
    <name type="scientific">Lindgomyces ingoldianus</name>
    <dbReference type="NCBI Taxonomy" id="673940"/>
    <lineage>
        <taxon>Eukaryota</taxon>
        <taxon>Fungi</taxon>
        <taxon>Dikarya</taxon>
        <taxon>Ascomycota</taxon>
        <taxon>Pezizomycotina</taxon>
        <taxon>Dothideomycetes</taxon>
        <taxon>Pleosporomycetidae</taxon>
        <taxon>Pleosporales</taxon>
        <taxon>Lindgomycetaceae</taxon>
        <taxon>Lindgomyces</taxon>
    </lineage>
</organism>
<dbReference type="Proteomes" id="UP000799755">
    <property type="component" value="Unassembled WGS sequence"/>
</dbReference>
<name>A0ACB6QIE7_9PLEO</name>